<evidence type="ECO:0000313" key="2">
    <source>
        <dbReference type="EMBL" id="PSN61171.1"/>
    </source>
</evidence>
<evidence type="ECO:0000313" key="3">
    <source>
        <dbReference type="Proteomes" id="UP000240883"/>
    </source>
</evidence>
<dbReference type="EMBL" id="KZ678145">
    <property type="protein sequence ID" value="PSN61171.1"/>
    <property type="molecule type" value="Genomic_DNA"/>
</dbReference>
<dbReference type="AlphaFoldDB" id="A0A2T2N6U3"/>
<proteinExistence type="predicted"/>
<gene>
    <name evidence="2" type="ORF">BS50DRAFT_578576</name>
</gene>
<keyword evidence="3" id="KW-1185">Reference proteome</keyword>
<feature type="transmembrane region" description="Helical" evidence="1">
    <location>
        <begin position="95"/>
        <end position="117"/>
    </location>
</feature>
<protein>
    <submittedName>
        <fullName evidence="2">Uncharacterized protein</fullName>
    </submittedName>
</protein>
<feature type="transmembrane region" description="Helical" evidence="1">
    <location>
        <begin position="67"/>
        <end position="88"/>
    </location>
</feature>
<organism evidence="2 3">
    <name type="scientific">Corynespora cassiicola Philippines</name>
    <dbReference type="NCBI Taxonomy" id="1448308"/>
    <lineage>
        <taxon>Eukaryota</taxon>
        <taxon>Fungi</taxon>
        <taxon>Dikarya</taxon>
        <taxon>Ascomycota</taxon>
        <taxon>Pezizomycotina</taxon>
        <taxon>Dothideomycetes</taxon>
        <taxon>Pleosporomycetidae</taxon>
        <taxon>Pleosporales</taxon>
        <taxon>Corynesporascaceae</taxon>
        <taxon>Corynespora</taxon>
    </lineage>
</organism>
<feature type="transmembrane region" description="Helical" evidence="1">
    <location>
        <begin position="150"/>
        <end position="174"/>
    </location>
</feature>
<feature type="transmembrane region" description="Helical" evidence="1">
    <location>
        <begin position="20"/>
        <end position="41"/>
    </location>
</feature>
<dbReference type="PROSITE" id="PS51257">
    <property type="entry name" value="PROKAR_LIPOPROTEIN"/>
    <property type="match status" value="1"/>
</dbReference>
<evidence type="ECO:0000256" key="1">
    <source>
        <dbReference type="SAM" id="Phobius"/>
    </source>
</evidence>
<accession>A0A2T2N6U3</accession>
<keyword evidence="1" id="KW-0472">Membrane</keyword>
<keyword evidence="1" id="KW-0812">Transmembrane</keyword>
<keyword evidence="1" id="KW-1133">Transmembrane helix</keyword>
<dbReference type="Proteomes" id="UP000240883">
    <property type="component" value="Unassembled WGS sequence"/>
</dbReference>
<sequence length="220" mass="24859">MFTRSAKRQYDRTQRIQFEIAILVSSALTFACSVAYGVMLWNEAGDYFDARAEKKFGYLAPSRDQLLWMYTATPSITIAVAISGIFVYSQFAQPLIHGVCASAIMFTAWLLTVVVWGSCVEQDNKVLESYLKVCFVQANLLSIRGGPSSFNWLGTIAVITAALTTFFYFVYLCIAGSDLRRFMYEANAHPHVMKEVLHQTDEDEHTLLGRNGRELPYDTR</sequence>
<reference evidence="2 3" key="1">
    <citation type="journal article" date="2018" name="Front. Microbiol.">
        <title>Genome-Wide Analysis of Corynespora cassiicola Leaf Fall Disease Putative Effectors.</title>
        <authorList>
            <person name="Lopez D."/>
            <person name="Ribeiro S."/>
            <person name="Label P."/>
            <person name="Fumanal B."/>
            <person name="Venisse J.S."/>
            <person name="Kohler A."/>
            <person name="de Oliveira R.R."/>
            <person name="Labutti K."/>
            <person name="Lipzen A."/>
            <person name="Lail K."/>
            <person name="Bauer D."/>
            <person name="Ohm R.A."/>
            <person name="Barry K.W."/>
            <person name="Spatafora J."/>
            <person name="Grigoriev I.V."/>
            <person name="Martin F.M."/>
            <person name="Pujade-Renaud V."/>
        </authorList>
    </citation>
    <scope>NUCLEOTIDE SEQUENCE [LARGE SCALE GENOMIC DNA]</scope>
    <source>
        <strain evidence="2 3">Philippines</strain>
    </source>
</reference>
<name>A0A2T2N6U3_CORCC</name>